<accession>A0ABS2F0V3</accession>
<evidence type="ECO:0000256" key="2">
    <source>
        <dbReference type="SAM" id="MobiDB-lite"/>
    </source>
</evidence>
<dbReference type="NCBIfam" id="TIGR00350">
    <property type="entry name" value="lytR_cpsA_psr"/>
    <property type="match status" value="1"/>
</dbReference>
<organism evidence="6 7">
    <name type="scientific">Olsenella profusa</name>
    <dbReference type="NCBI Taxonomy" id="138595"/>
    <lineage>
        <taxon>Bacteria</taxon>
        <taxon>Bacillati</taxon>
        <taxon>Actinomycetota</taxon>
        <taxon>Coriobacteriia</taxon>
        <taxon>Coriobacteriales</taxon>
        <taxon>Atopobiaceae</taxon>
        <taxon>Olsenella</taxon>
    </lineage>
</organism>
<keyword evidence="3" id="KW-0472">Membrane</keyword>
<dbReference type="EMBL" id="JACSNQ010000004">
    <property type="protein sequence ID" value="MBM6774611.1"/>
    <property type="molecule type" value="Genomic_DNA"/>
</dbReference>
<evidence type="ECO:0000259" key="4">
    <source>
        <dbReference type="Pfam" id="PF03816"/>
    </source>
</evidence>
<dbReference type="PANTHER" id="PTHR33392">
    <property type="entry name" value="POLYISOPRENYL-TEICHOIC ACID--PEPTIDOGLYCAN TEICHOIC ACID TRANSFERASE TAGU"/>
    <property type="match status" value="1"/>
</dbReference>
<feature type="transmembrane region" description="Helical" evidence="3">
    <location>
        <begin position="77"/>
        <end position="100"/>
    </location>
</feature>
<dbReference type="InterPro" id="IPR004474">
    <property type="entry name" value="LytR_CpsA_psr"/>
</dbReference>
<evidence type="ECO:0000256" key="1">
    <source>
        <dbReference type="ARBA" id="ARBA00006068"/>
    </source>
</evidence>
<dbReference type="InterPro" id="IPR050922">
    <property type="entry name" value="LytR/CpsA/Psr_CW_biosynth"/>
</dbReference>
<dbReference type="Gene3D" id="3.30.70.2390">
    <property type="match status" value="1"/>
</dbReference>
<keyword evidence="3" id="KW-1133">Transmembrane helix</keyword>
<feature type="domain" description="LytR/CpsA/Psr regulator C-terminal" evidence="5">
    <location>
        <begin position="423"/>
        <end position="508"/>
    </location>
</feature>
<name>A0ABS2F0V3_9ACTN</name>
<evidence type="ECO:0000313" key="7">
    <source>
        <dbReference type="Proteomes" id="UP000712527"/>
    </source>
</evidence>
<feature type="domain" description="Cell envelope-related transcriptional attenuator" evidence="4">
    <location>
        <begin position="153"/>
        <end position="301"/>
    </location>
</feature>
<feature type="compositionally biased region" description="Basic residues" evidence="2">
    <location>
        <begin position="1"/>
        <end position="10"/>
    </location>
</feature>
<keyword evidence="7" id="KW-1185">Reference proteome</keyword>
<keyword evidence="3" id="KW-0812">Transmembrane</keyword>
<reference evidence="6 7" key="1">
    <citation type="journal article" date="2021" name="Sci. Rep.">
        <title>The distribution of antibiotic resistance genes in chicken gut microbiota commensals.</title>
        <authorList>
            <person name="Juricova H."/>
            <person name="Matiasovicova J."/>
            <person name="Kubasova T."/>
            <person name="Cejkova D."/>
            <person name="Rychlik I."/>
        </authorList>
    </citation>
    <scope>NUCLEOTIDE SEQUENCE [LARGE SCALE GENOMIC DNA]</scope>
    <source>
        <strain evidence="6 7">An794</strain>
    </source>
</reference>
<evidence type="ECO:0000256" key="3">
    <source>
        <dbReference type="SAM" id="Phobius"/>
    </source>
</evidence>
<dbReference type="RefSeq" id="WP_204792967.1">
    <property type="nucleotide sequence ID" value="NZ_JACSNQ010000004.1"/>
</dbReference>
<dbReference type="Pfam" id="PF13399">
    <property type="entry name" value="LytR_C"/>
    <property type="match status" value="1"/>
</dbReference>
<dbReference type="Proteomes" id="UP000712527">
    <property type="component" value="Unassembled WGS sequence"/>
</dbReference>
<evidence type="ECO:0000313" key="6">
    <source>
        <dbReference type="EMBL" id="MBM6774611.1"/>
    </source>
</evidence>
<comment type="similarity">
    <text evidence="1">Belongs to the LytR/CpsA/Psr (LCP) family.</text>
</comment>
<dbReference type="Pfam" id="PF03816">
    <property type="entry name" value="LytR_cpsA_psr"/>
    <property type="match status" value="1"/>
</dbReference>
<feature type="region of interest" description="Disordered" evidence="2">
    <location>
        <begin position="1"/>
        <end position="70"/>
    </location>
</feature>
<proteinExistence type="inferred from homology"/>
<comment type="caution">
    <text evidence="6">The sequence shown here is derived from an EMBL/GenBank/DDBJ whole genome shotgun (WGS) entry which is preliminary data.</text>
</comment>
<dbReference type="Gene3D" id="3.40.630.190">
    <property type="entry name" value="LCP protein"/>
    <property type="match status" value="1"/>
</dbReference>
<protein>
    <submittedName>
        <fullName evidence="6">LCP family protein</fullName>
    </submittedName>
</protein>
<dbReference type="PANTHER" id="PTHR33392:SF6">
    <property type="entry name" value="POLYISOPRENYL-TEICHOIC ACID--PEPTIDOGLYCAN TEICHOIC ACID TRANSFERASE TAGU"/>
    <property type="match status" value="1"/>
</dbReference>
<evidence type="ECO:0000259" key="5">
    <source>
        <dbReference type="Pfam" id="PF13399"/>
    </source>
</evidence>
<sequence>MADRKPHRRMTHAEQVRRSQSHYGSGYSGVAPSHVRIDAEQPRTSRRPGASSRHVASRADGSGAYAARRKKNGRGRVLRGVLVAFLVVLVGVGTAAALYISRINSSLNEGVSDELRQQLVAVEPQQPFYMLLLGVDKSEGRAEEWGDSTANFRADTIILARVDAPAQRVTLVSIPRDTLVDMGEHGEDKINAAYSYGGAAYMVDVVSDFAGVDISAYAEIDFEQFTSIVDTIGGIEVTLPVDVVDETYAGINLTAGTHQLDGATALALVRTRHAYDEYGGGDFYRAANQRAVIAAIVRKILQQDPMTMATTVSQLADSVTTTMGVTDIVGLAMQFRNLDVDHDFYSGQCPTISEYVNNIWYELPDEAAWQEMMRRVDAGESPYSDASQDFTSDAAIAIGDGTTISDDGAGASSGGRATFSGSVLVLNGAGVDGLAMSKSTELESAGFSPYADTASSSNHTTSMVYYNADNRSAALGVAQTLGISADNVAENTEGYSTRYDVIVVLGADQA</sequence>
<gene>
    <name evidence="6" type="ORF">H9X80_03505</name>
</gene>
<dbReference type="InterPro" id="IPR027381">
    <property type="entry name" value="LytR/CpsA/Psr_C"/>
</dbReference>